<dbReference type="PANTHER" id="PTHR43682">
    <property type="entry name" value="LACTATE UTILIZATION PROTEIN C"/>
    <property type="match status" value="1"/>
</dbReference>
<dbReference type="STRING" id="1414654.BFR47_09220"/>
<dbReference type="InterPro" id="IPR037171">
    <property type="entry name" value="NagB/RpiA_transferase-like"/>
</dbReference>
<name>A0A1J4QIV3_9GAMM</name>
<dbReference type="EMBL" id="MDKE01000004">
    <property type="protein sequence ID" value="OIN13859.1"/>
    <property type="molecule type" value="Genomic_DNA"/>
</dbReference>
<keyword evidence="3" id="KW-1185">Reference proteome</keyword>
<dbReference type="InterPro" id="IPR024185">
    <property type="entry name" value="FTHF_cligase-like_sf"/>
</dbReference>
<dbReference type="Pfam" id="PF02589">
    <property type="entry name" value="LUD_dom"/>
    <property type="match status" value="1"/>
</dbReference>
<comment type="caution">
    <text evidence="2">The sequence shown here is derived from an EMBL/GenBank/DDBJ whole genome shotgun (WGS) entry which is preliminary data.</text>
</comment>
<organism evidence="2 3">
    <name type="scientific">Oceanisphaera psychrotolerans</name>
    <dbReference type="NCBI Taxonomy" id="1414654"/>
    <lineage>
        <taxon>Bacteria</taxon>
        <taxon>Pseudomonadati</taxon>
        <taxon>Pseudomonadota</taxon>
        <taxon>Gammaproteobacteria</taxon>
        <taxon>Aeromonadales</taxon>
        <taxon>Aeromonadaceae</taxon>
        <taxon>Oceanisphaera</taxon>
    </lineage>
</organism>
<dbReference type="AlphaFoldDB" id="A0A1J4QIV3"/>
<accession>A0A1J4QIV3</accession>
<evidence type="ECO:0000313" key="2">
    <source>
        <dbReference type="EMBL" id="OIN13859.1"/>
    </source>
</evidence>
<dbReference type="Gene3D" id="3.40.50.10420">
    <property type="entry name" value="NagB/RpiA/CoA transferase-like"/>
    <property type="match status" value="1"/>
</dbReference>
<evidence type="ECO:0000259" key="1">
    <source>
        <dbReference type="Pfam" id="PF02589"/>
    </source>
</evidence>
<dbReference type="SUPFAM" id="SSF100950">
    <property type="entry name" value="NagB/RpiA/CoA transferase-like"/>
    <property type="match status" value="1"/>
</dbReference>
<protein>
    <recommendedName>
        <fullName evidence="1">LUD domain-containing protein</fullName>
    </recommendedName>
</protein>
<dbReference type="InterPro" id="IPR003741">
    <property type="entry name" value="LUD_dom"/>
</dbReference>
<reference evidence="2 3" key="1">
    <citation type="submission" date="2016-07" db="EMBL/GenBank/DDBJ databases">
        <title>Draft Genome Sequence of Oceanisphaera psychrotolerans, isolated from coastal sediment samples.</title>
        <authorList>
            <person name="Zhuo S."/>
            <person name="Ruan Z."/>
        </authorList>
    </citation>
    <scope>NUCLEOTIDE SEQUENCE [LARGE SCALE GENOMIC DNA]</scope>
    <source>
        <strain evidence="2 3">LAM-WHM-ZC</strain>
    </source>
</reference>
<dbReference type="PANTHER" id="PTHR43682:SF1">
    <property type="entry name" value="LACTATE UTILIZATION PROTEIN C"/>
    <property type="match status" value="1"/>
</dbReference>
<evidence type="ECO:0000313" key="3">
    <source>
        <dbReference type="Proteomes" id="UP000243073"/>
    </source>
</evidence>
<gene>
    <name evidence="2" type="ORF">BFR47_09220</name>
</gene>
<dbReference type="Proteomes" id="UP000243073">
    <property type="component" value="Unassembled WGS sequence"/>
</dbReference>
<dbReference type="RefSeq" id="WP_071471433.1">
    <property type="nucleotide sequence ID" value="NZ_MDKE01000004.1"/>
</dbReference>
<proteinExistence type="predicted"/>
<dbReference type="OrthoDB" id="9794157at2"/>
<sequence>MSTARNAILNRLRQAEIKPLPVNNPDYPVWDNTDRSAMLTRLTELLQQNHAEVLRLNRAELITTLKTRIEQMGLKRIATGTGGDFHAELTEALADCAEQRLFDQSLEQWKDELFNRVDAGITGCHGAIAATGSLVLWPGPAEPRTLSLVPPCHIAILKASTLYPNLPAMMADQHWAGAMPTNLLLVSGPSKTADIQQTLAYGAHGPSQLLVLILEDA</sequence>
<feature type="domain" description="LUD" evidence="1">
    <location>
        <begin position="40"/>
        <end position="214"/>
    </location>
</feature>